<evidence type="ECO:0000313" key="3">
    <source>
        <dbReference type="EMBL" id="MDF1585873.1"/>
    </source>
</evidence>
<evidence type="ECO:0000256" key="1">
    <source>
        <dbReference type="ARBA" id="ARBA00022842"/>
    </source>
</evidence>
<dbReference type="Gene3D" id="3.90.550.10">
    <property type="entry name" value="Spore Coat Polysaccharide Biosynthesis Protein SpsA, Chain A"/>
    <property type="match status" value="1"/>
</dbReference>
<dbReference type="InterPro" id="IPR025877">
    <property type="entry name" value="MobA-like_NTP_Trfase"/>
</dbReference>
<feature type="domain" description="MobA-like NTP transferase" evidence="2">
    <location>
        <begin position="11"/>
        <end position="145"/>
    </location>
</feature>
<dbReference type="Proteomes" id="UP001301140">
    <property type="component" value="Unassembled WGS sequence"/>
</dbReference>
<comment type="caution">
    <text evidence="3">The sequence shown here is derived from an EMBL/GenBank/DDBJ whole genome shotgun (WGS) entry which is preliminary data.</text>
</comment>
<keyword evidence="4" id="KW-1185">Reference proteome</keyword>
<sequence>MSASEAGSWAALVLAGSRGGADPVAACRGVENKCLVTVGGVPMLARVVDALMASPRIGRVLVVLDQPAVMERIAELAPLVAEGRVRAIAAEPSPSLSVLAGLDALGSLPVLVTTADHALLSPAILEAFLAPAARSGADIAAGMTPSAAILSAFPESRRTFWRFRDERYSGANLFAVMTARGRNAVRFWRRVEQDRKRPWRIARQFGWRPLLAYLSGRLTLDQAMERISRVMDARAVAVSLPIAEAAIDVDKPEDLDLVERIVASGGRA</sequence>
<dbReference type="InterPro" id="IPR029044">
    <property type="entry name" value="Nucleotide-diphossugar_trans"/>
</dbReference>
<proteinExistence type="predicted"/>
<reference evidence="3 4" key="1">
    <citation type="submission" date="2023-03" db="EMBL/GenBank/DDBJ databases">
        <title>YIM 152171 draft genome.</title>
        <authorList>
            <person name="Yang Z."/>
        </authorList>
    </citation>
    <scope>NUCLEOTIDE SEQUENCE [LARGE SCALE GENOMIC DNA]</scope>
    <source>
        <strain evidence="3 4">YIM 152171</strain>
    </source>
</reference>
<dbReference type="RefSeq" id="WP_327788294.1">
    <property type="nucleotide sequence ID" value="NZ_JARGEQ010000047.1"/>
</dbReference>
<name>A0AAP3UYC0_9PROT</name>
<keyword evidence="1" id="KW-0460">Magnesium</keyword>
<evidence type="ECO:0000313" key="4">
    <source>
        <dbReference type="Proteomes" id="UP001301140"/>
    </source>
</evidence>
<gene>
    <name evidence="3" type="ORF">PZ740_05680</name>
</gene>
<dbReference type="GO" id="GO:0016779">
    <property type="term" value="F:nucleotidyltransferase activity"/>
    <property type="evidence" value="ECO:0007669"/>
    <property type="project" value="UniProtKB-ARBA"/>
</dbReference>
<protein>
    <submittedName>
        <fullName evidence="3">Nucleotidyltransferase family protein</fullName>
    </submittedName>
</protein>
<dbReference type="EMBL" id="JARGEQ010000047">
    <property type="protein sequence ID" value="MDF1585873.1"/>
    <property type="molecule type" value="Genomic_DNA"/>
</dbReference>
<dbReference type="SUPFAM" id="SSF53448">
    <property type="entry name" value="Nucleotide-diphospho-sugar transferases"/>
    <property type="match status" value="1"/>
</dbReference>
<dbReference type="Pfam" id="PF12804">
    <property type="entry name" value="NTP_transf_3"/>
    <property type="match status" value="1"/>
</dbReference>
<accession>A0AAP3UYC0</accession>
<organism evidence="3 4">
    <name type="scientific">Marinimicrococcus flavescens</name>
    <dbReference type="NCBI Taxonomy" id="3031815"/>
    <lineage>
        <taxon>Bacteria</taxon>
        <taxon>Pseudomonadati</taxon>
        <taxon>Pseudomonadota</taxon>
        <taxon>Alphaproteobacteria</taxon>
        <taxon>Geminicoccales</taxon>
        <taxon>Geminicoccaceae</taxon>
        <taxon>Marinimicrococcus</taxon>
    </lineage>
</organism>
<dbReference type="AlphaFoldDB" id="A0AAP3UYC0"/>
<evidence type="ECO:0000259" key="2">
    <source>
        <dbReference type="Pfam" id="PF12804"/>
    </source>
</evidence>